<dbReference type="GO" id="GO:0030136">
    <property type="term" value="C:clathrin-coated vesicle"/>
    <property type="evidence" value="ECO:0007669"/>
    <property type="project" value="TreeGrafter"/>
</dbReference>
<dbReference type="InterPro" id="IPR030224">
    <property type="entry name" value="Sla2_fam"/>
</dbReference>
<feature type="compositionally biased region" description="Polar residues" evidence="6">
    <location>
        <begin position="276"/>
        <end position="308"/>
    </location>
</feature>
<comment type="subcellular location">
    <subcellularLocation>
        <location evidence="1">Cytoplasm</location>
    </subcellularLocation>
</comment>
<dbReference type="InterPro" id="IPR011417">
    <property type="entry name" value="ANTH_dom"/>
</dbReference>
<feature type="region of interest" description="Disordered" evidence="6">
    <location>
        <begin position="265"/>
        <end position="317"/>
    </location>
</feature>
<dbReference type="GO" id="GO:0048268">
    <property type="term" value="P:clathrin coat assembly"/>
    <property type="evidence" value="ECO:0007669"/>
    <property type="project" value="TreeGrafter"/>
</dbReference>
<dbReference type="GO" id="GO:0043325">
    <property type="term" value="F:phosphatidylinositol-3,4-bisphosphate binding"/>
    <property type="evidence" value="ECO:0007669"/>
    <property type="project" value="TreeGrafter"/>
</dbReference>
<dbReference type="SMART" id="SM00307">
    <property type="entry name" value="ILWEQ"/>
    <property type="match status" value="1"/>
</dbReference>
<dbReference type="GO" id="GO:0030479">
    <property type="term" value="C:actin cortical patch"/>
    <property type="evidence" value="ECO:0007669"/>
    <property type="project" value="TreeGrafter"/>
</dbReference>
<reference evidence="10" key="1">
    <citation type="submission" date="2016-03" db="EMBL/GenBank/DDBJ databases">
        <authorList>
            <person name="Devillers Hugo."/>
        </authorList>
    </citation>
    <scope>NUCLEOTIDE SEQUENCE [LARGE SCALE GENOMIC DNA]</scope>
</reference>
<dbReference type="PANTHER" id="PTHR10407">
    <property type="entry name" value="HUNTINGTIN INTERACTING PROTEIN 1"/>
    <property type="match status" value="1"/>
</dbReference>
<evidence type="ECO:0000256" key="6">
    <source>
        <dbReference type="SAM" id="MobiDB-lite"/>
    </source>
</evidence>
<dbReference type="GO" id="GO:0007015">
    <property type="term" value="P:actin filament organization"/>
    <property type="evidence" value="ECO:0007669"/>
    <property type="project" value="TreeGrafter"/>
</dbReference>
<dbReference type="AlphaFoldDB" id="A0A1G4K699"/>
<dbReference type="InterPro" id="IPR002558">
    <property type="entry name" value="ILWEQ_dom"/>
</dbReference>
<keyword evidence="5" id="KW-0175">Coiled coil</keyword>
<evidence type="ECO:0000256" key="1">
    <source>
        <dbReference type="ARBA" id="ARBA00004496"/>
    </source>
</evidence>
<feature type="domain" description="ENTH" evidence="7">
    <location>
        <begin position="1"/>
        <end position="129"/>
    </location>
</feature>
<dbReference type="Pfam" id="PF07651">
    <property type="entry name" value="ANTH"/>
    <property type="match status" value="1"/>
</dbReference>
<keyword evidence="10" id="KW-1185">Reference proteome</keyword>
<dbReference type="Pfam" id="PF01608">
    <property type="entry name" value="I_LWEQ"/>
    <property type="match status" value="1"/>
</dbReference>
<dbReference type="Gene3D" id="1.25.40.90">
    <property type="match status" value="1"/>
</dbReference>
<accession>A0A1G4K699</accession>
<dbReference type="SUPFAM" id="SSF109885">
    <property type="entry name" value="I/LWEQ domain"/>
    <property type="match status" value="1"/>
</dbReference>
<dbReference type="GO" id="GO:0051015">
    <property type="term" value="F:actin filament binding"/>
    <property type="evidence" value="ECO:0007669"/>
    <property type="project" value="TreeGrafter"/>
</dbReference>
<evidence type="ECO:0000259" key="8">
    <source>
        <dbReference type="PROSITE" id="PS50945"/>
    </source>
</evidence>
<dbReference type="Proteomes" id="UP000191144">
    <property type="component" value="Chromosome G"/>
</dbReference>
<evidence type="ECO:0000259" key="7">
    <source>
        <dbReference type="PROSITE" id="PS50942"/>
    </source>
</evidence>
<dbReference type="EMBL" id="LT598484">
    <property type="protein sequence ID" value="SCU99398.1"/>
    <property type="molecule type" value="Genomic_DNA"/>
</dbReference>
<comment type="similarity">
    <text evidence="2">Belongs to the SLA2 family.</text>
</comment>
<feature type="coiled-coil region" evidence="5">
    <location>
        <begin position="333"/>
        <end position="569"/>
    </location>
</feature>
<dbReference type="InterPro" id="IPR013809">
    <property type="entry name" value="ENTH"/>
</dbReference>
<keyword evidence="3" id="KW-0963">Cytoplasm</keyword>
<dbReference type="PANTHER" id="PTHR10407:SF15">
    <property type="entry name" value="HUNTINGTIN INTERACTING PROTEIN 1"/>
    <property type="match status" value="1"/>
</dbReference>
<dbReference type="Gene3D" id="1.20.1410.10">
    <property type="entry name" value="I/LWEQ domain"/>
    <property type="match status" value="1"/>
</dbReference>
<dbReference type="InterPro" id="IPR035964">
    <property type="entry name" value="I/LWEQ_dom_sf"/>
</dbReference>
<evidence type="ECO:0000256" key="3">
    <source>
        <dbReference type="ARBA" id="ARBA00022490"/>
    </source>
</evidence>
<gene>
    <name evidence="9" type="ORF">LAME_0G03004G</name>
</gene>
<protein>
    <submittedName>
        <fullName evidence="9">LAME_0G03004g1_1</fullName>
    </submittedName>
</protein>
<dbReference type="GO" id="GO:0006897">
    <property type="term" value="P:endocytosis"/>
    <property type="evidence" value="ECO:0007669"/>
    <property type="project" value="InterPro"/>
</dbReference>
<evidence type="ECO:0000256" key="2">
    <source>
        <dbReference type="ARBA" id="ARBA00010135"/>
    </source>
</evidence>
<dbReference type="OrthoDB" id="10262320at2759"/>
<organism evidence="9 10">
    <name type="scientific">Lachancea meyersii CBS 8951</name>
    <dbReference type="NCBI Taxonomy" id="1266667"/>
    <lineage>
        <taxon>Eukaryota</taxon>
        <taxon>Fungi</taxon>
        <taxon>Dikarya</taxon>
        <taxon>Ascomycota</taxon>
        <taxon>Saccharomycotina</taxon>
        <taxon>Saccharomycetes</taxon>
        <taxon>Saccharomycetales</taxon>
        <taxon>Saccharomycetaceae</taxon>
        <taxon>Lachancea</taxon>
    </lineage>
</organism>
<evidence type="ECO:0000313" key="9">
    <source>
        <dbReference type="EMBL" id="SCU99398.1"/>
    </source>
</evidence>
<dbReference type="SMART" id="SM00273">
    <property type="entry name" value="ENTH"/>
    <property type="match status" value="1"/>
</dbReference>
<dbReference type="SUPFAM" id="SSF48464">
    <property type="entry name" value="ENTH/VHS domain"/>
    <property type="match status" value="1"/>
</dbReference>
<dbReference type="PROSITE" id="PS50942">
    <property type="entry name" value="ENTH"/>
    <property type="match status" value="1"/>
</dbReference>
<dbReference type="GO" id="GO:0035615">
    <property type="term" value="F:clathrin adaptor activity"/>
    <property type="evidence" value="ECO:0007669"/>
    <property type="project" value="TreeGrafter"/>
</dbReference>
<name>A0A1G4K699_9SACH</name>
<dbReference type="PROSITE" id="PS50945">
    <property type="entry name" value="I_LWEQ"/>
    <property type="match status" value="1"/>
</dbReference>
<sequence>MSRFDLDVERTVRKACSYEETAPKRKHVRACIVYTWDHKSSRAIFNAFKVQPLAQDEISLFKALISLHKILQEGHPSAIVEGIRNREWLESLGRIYPGGGGSGYGHLIEEYVNFLLQKLKFHRVHHGFNGTFEYEEYMSLVTTSNPDEGYEAILDLMDLQDTIDKFGRLIFSSISSGRRSECKISALVPLVSETYGIYKFIMSMIRALHNQTGEDDALKPLYDRFCEEHYRLFELYADCSAIKYLTSLIKIPKLPSSAPTLEASEGELNISRPATRGSNNGSFGAESSSRNGSVMSLGVSRQSTQNDGYSGGAAVAPSSSQVTGAYGSFIADNTGVQAQLQAERQKLEELRRQDESIRLQQQQMQEMEAREALAQLEQQRQLALQQQQAQLEMQRQQQLAMQQSEQAMFEQRMREEQQAQYERVAQNEQFQNDLKALREQHERDQVMLQQYDGRVVALEKELENLNINVDDQFKNHEDQIKLLDQWKDKYDGLASLYSQLRQEHLIVLKKLKKSQQVESSAKEAIIKLDALEANRHKERKEIEEVKIERDRVRSEVEKLKAEIGKIKIDVVRDVLGAAGKSIMESVPVSECATNLANEFNELILDGGQADLQPITSSIMSFCKEVSGREEGQEYVYTLKHMRGTPEEITDKVIDLNIALQTKLSPIQTLVNLPQNDAVKAITNLIRASTACQAEIATTQNPDPYLQQNRWSRGLVSAAEEVAKATRQMVSANSYEIFTAASNQVLASTAQLVAACRVKNPPSQPRLEQYSRIVNAAVKAMRQEPPEITLPNSELDLQAHIVQLENALEQSRKKLGEMRY</sequence>
<evidence type="ECO:0000256" key="4">
    <source>
        <dbReference type="ARBA" id="ARBA00023203"/>
    </source>
</evidence>
<keyword evidence="4" id="KW-0009">Actin-binding</keyword>
<dbReference type="CDD" id="cd17007">
    <property type="entry name" value="ANTH_N_Sla2p"/>
    <property type="match status" value="1"/>
</dbReference>
<evidence type="ECO:0000313" key="10">
    <source>
        <dbReference type="Proteomes" id="UP000191144"/>
    </source>
</evidence>
<dbReference type="GO" id="GO:0080025">
    <property type="term" value="F:phosphatidylinositol-3,5-bisphosphate binding"/>
    <property type="evidence" value="ECO:0007669"/>
    <property type="project" value="TreeGrafter"/>
</dbReference>
<dbReference type="InterPro" id="IPR008942">
    <property type="entry name" value="ENTH_VHS"/>
</dbReference>
<dbReference type="GO" id="GO:0032051">
    <property type="term" value="F:clathrin light chain binding"/>
    <property type="evidence" value="ECO:0007669"/>
    <property type="project" value="TreeGrafter"/>
</dbReference>
<feature type="domain" description="I/LWEQ" evidence="8">
    <location>
        <begin position="618"/>
        <end position="819"/>
    </location>
</feature>
<proteinExistence type="inferred from homology"/>
<evidence type="ECO:0000256" key="5">
    <source>
        <dbReference type="SAM" id="Coils"/>
    </source>
</evidence>